<dbReference type="PANTHER" id="PTHR48022:SF11">
    <property type="entry name" value="MONOSACCHARIDE TRANSPORTER (HXT8), PUTATIVE (AFU_ORTHOLOGUE AFUA_2G08120)-RELATED"/>
    <property type="match status" value="1"/>
</dbReference>
<dbReference type="InterPro" id="IPR020846">
    <property type="entry name" value="MFS_dom"/>
</dbReference>
<comment type="similarity">
    <text evidence="2 8">Belongs to the major facilitator superfamily. Sugar transporter (TC 2.A.1.1) family.</text>
</comment>
<comment type="catalytic activity">
    <reaction evidence="7">
        <text>myo-inositol(out) + H(+)(out) = myo-inositol(in) + H(+)(in)</text>
        <dbReference type="Rhea" id="RHEA:60364"/>
        <dbReference type="ChEBI" id="CHEBI:15378"/>
        <dbReference type="ChEBI" id="CHEBI:17268"/>
    </reaction>
</comment>
<dbReference type="Proteomes" id="UP000193986">
    <property type="component" value="Unassembled WGS sequence"/>
</dbReference>
<dbReference type="PROSITE" id="PS50850">
    <property type="entry name" value="MFS"/>
    <property type="match status" value="1"/>
</dbReference>
<evidence type="ECO:0000313" key="11">
    <source>
        <dbReference type="EMBL" id="ORY27095.1"/>
    </source>
</evidence>
<evidence type="ECO:0000256" key="6">
    <source>
        <dbReference type="ARBA" id="ARBA00023136"/>
    </source>
</evidence>
<evidence type="ECO:0000256" key="3">
    <source>
        <dbReference type="ARBA" id="ARBA00022448"/>
    </source>
</evidence>
<evidence type="ECO:0000256" key="5">
    <source>
        <dbReference type="ARBA" id="ARBA00022989"/>
    </source>
</evidence>
<evidence type="ECO:0000256" key="4">
    <source>
        <dbReference type="ARBA" id="ARBA00022692"/>
    </source>
</evidence>
<dbReference type="GO" id="GO:0005351">
    <property type="term" value="F:carbohydrate:proton symporter activity"/>
    <property type="evidence" value="ECO:0007669"/>
    <property type="project" value="TreeGrafter"/>
</dbReference>
<proteinExistence type="inferred from homology"/>
<feature type="transmembrane region" description="Helical" evidence="9">
    <location>
        <begin position="429"/>
        <end position="450"/>
    </location>
</feature>
<keyword evidence="3 8" id="KW-0813">Transport</keyword>
<accession>A0A1Y2AZ09</accession>
<evidence type="ECO:0000256" key="9">
    <source>
        <dbReference type="SAM" id="Phobius"/>
    </source>
</evidence>
<feature type="transmembrane region" description="Helical" evidence="9">
    <location>
        <begin position="366"/>
        <end position="389"/>
    </location>
</feature>
<dbReference type="InParanoid" id="A0A1Y2AZ09"/>
<sequence length="510" mass="54727">MATLYNLLVIIAVSIGSFTYGFTFGTPSNIIGYPSFTSYFNVDLSGPNPGYASSMQGAIVGVFFAGGFFGSFGFAWLADKLGRLRALQIVCVVILVSVVISAAAVNIAMLLVGRILSGIGGGGLNVIPPMFQSEISVAHQRGRNVGFHGVFFVAGLDTVAWIAVGCYFISSANTSWRLLLGLQAVSPAVLLAISFLLPESPRWLLLNGREEQAFETLCRLHDGKNDTEHRLAHEELVAIKTQIELDAQHDTSYTGLFRRPSTRRRLLTGIFLMFAQQSTGQNVLFGFQVNVLATLGLTEWKPLLVSGFYVLVAVIGNIGGGMIMDSFGRRKLLLVGMIGACLACAIHTGLLVQYSGTDNKVGAGAAVAFLFLFISFFGPGVDVTSYVYAAEIFPTYMRARGVSMTIATYFAFAALYVCVSQTAVAGIGYKFNIVFVALTAVNTVVIYYTFPETKGQSLEAIGKLFGDAAVSDDVGEATIGDMEKRIDGKGMLEKKETANDKTQVSVAMVQ</sequence>
<dbReference type="SUPFAM" id="SSF103473">
    <property type="entry name" value="MFS general substrate transporter"/>
    <property type="match status" value="1"/>
</dbReference>
<evidence type="ECO:0000256" key="1">
    <source>
        <dbReference type="ARBA" id="ARBA00004141"/>
    </source>
</evidence>
<keyword evidence="6 9" id="KW-0472">Membrane</keyword>
<evidence type="ECO:0000313" key="12">
    <source>
        <dbReference type="Proteomes" id="UP000193986"/>
    </source>
</evidence>
<feature type="transmembrane region" description="Helical" evidence="9">
    <location>
        <begin position="300"/>
        <end position="320"/>
    </location>
</feature>
<comment type="caution">
    <text evidence="11">The sequence shown here is derived from an EMBL/GenBank/DDBJ whole genome shotgun (WGS) entry which is preliminary data.</text>
</comment>
<evidence type="ECO:0000256" key="7">
    <source>
        <dbReference type="ARBA" id="ARBA00049119"/>
    </source>
</evidence>
<dbReference type="OrthoDB" id="6133115at2759"/>
<name>A0A1Y2AZ09_9TREE</name>
<dbReference type="InterPro" id="IPR005828">
    <property type="entry name" value="MFS_sugar_transport-like"/>
</dbReference>
<dbReference type="InterPro" id="IPR036259">
    <property type="entry name" value="MFS_trans_sf"/>
</dbReference>
<keyword evidence="5 9" id="KW-1133">Transmembrane helix</keyword>
<keyword evidence="4 9" id="KW-0812">Transmembrane</keyword>
<evidence type="ECO:0000259" key="10">
    <source>
        <dbReference type="PROSITE" id="PS50850"/>
    </source>
</evidence>
<feature type="transmembrane region" description="Helical" evidence="9">
    <location>
        <begin position="7"/>
        <end position="31"/>
    </location>
</feature>
<dbReference type="Gene3D" id="1.20.1250.20">
    <property type="entry name" value="MFS general substrate transporter like domains"/>
    <property type="match status" value="1"/>
</dbReference>
<feature type="transmembrane region" description="Helical" evidence="9">
    <location>
        <begin position="176"/>
        <end position="197"/>
    </location>
</feature>
<feature type="domain" description="Major facilitator superfamily (MFS) profile" evidence="10">
    <location>
        <begin position="9"/>
        <end position="454"/>
    </location>
</feature>
<dbReference type="AlphaFoldDB" id="A0A1Y2AZ09"/>
<feature type="transmembrane region" description="Helical" evidence="9">
    <location>
        <begin position="401"/>
        <end position="423"/>
    </location>
</feature>
<dbReference type="InterPro" id="IPR050360">
    <property type="entry name" value="MFS_Sugar_Transporters"/>
</dbReference>
<dbReference type="PROSITE" id="PS00216">
    <property type="entry name" value="SUGAR_TRANSPORT_1"/>
    <property type="match status" value="1"/>
</dbReference>
<evidence type="ECO:0000256" key="2">
    <source>
        <dbReference type="ARBA" id="ARBA00010992"/>
    </source>
</evidence>
<evidence type="ECO:0000256" key="8">
    <source>
        <dbReference type="RuleBase" id="RU003346"/>
    </source>
</evidence>
<feature type="transmembrane region" description="Helical" evidence="9">
    <location>
        <begin position="89"/>
        <end position="109"/>
    </location>
</feature>
<feature type="transmembrane region" description="Helical" evidence="9">
    <location>
        <begin position="145"/>
        <end position="170"/>
    </location>
</feature>
<reference evidence="11 12" key="1">
    <citation type="submission" date="2016-07" db="EMBL/GenBank/DDBJ databases">
        <title>Pervasive Adenine N6-methylation of Active Genes in Fungi.</title>
        <authorList>
            <consortium name="DOE Joint Genome Institute"/>
            <person name="Mondo S.J."/>
            <person name="Dannebaum R.O."/>
            <person name="Kuo R.C."/>
            <person name="Labutti K."/>
            <person name="Haridas S."/>
            <person name="Kuo A."/>
            <person name="Salamov A."/>
            <person name="Ahrendt S.R."/>
            <person name="Lipzen A."/>
            <person name="Sullivan W."/>
            <person name="Andreopoulos W.B."/>
            <person name="Clum A."/>
            <person name="Lindquist E."/>
            <person name="Daum C."/>
            <person name="Ramamoorthy G.K."/>
            <person name="Gryganskyi A."/>
            <person name="Culley D."/>
            <person name="Magnuson J.K."/>
            <person name="James T.Y."/>
            <person name="O'Malley M.A."/>
            <person name="Stajich J.E."/>
            <person name="Spatafora J.W."/>
            <person name="Visel A."/>
            <person name="Grigoriev I.V."/>
        </authorList>
    </citation>
    <scope>NUCLEOTIDE SEQUENCE [LARGE SCALE GENOMIC DNA]</scope>
    <source>
        <strain evidence="11 12">68-887.2</strain>
    </source>
</reference>
<dbReference type="InterPro" id="IPR005829">
    <property type="entry name" value="Sugar_transporter_CS"/>
</dbReference>
<dbReference type="EMBL" id="MCFC01000041">
    <property type="protein sequence ID" value="ORY27095.1"/>
    <property type="molecule type" value="Genomic_DNA"/>
</dbReference>
<gene>
    <name evidence="11" type="ORF">BCR39DRAFT_497594</name>
</gene>
<dbReference type="InterPro" id="IPR003663">
    <property type="entry name" value="Sugar/inositol_transpt"/>
</dbReference>
<dbReference type="NCBIfam" id="TIGR00879">
    <property type="entry name" value="SP"/>
    <property type="match status" value="1"/>
</dbReference>
<feature type="transmembrane region" description="Helical" evidence="9">
    <location>
        <begin position="332"/>
        <end position="354"/>
    </location>
</feature>
<organism evidence="11 12">
    <name type="scientific">Naematelia encephala</name>
    <dbReference type="NCBI Taxonomy" id="71784"/>
    <lineage>
        <taxon>Eukaryota</taxon>
        <taxon>Fungi</taxon>
        <taxon>Dikarya</taxon>
        <taxon>Basidiomycota</taxon>
        <taxon>Agaricomycotina</taxon>
        <taxon>Tremellomycetes</taxon>
        <taxon>Tremellales</taxon>
        <taxon>Naemateliaceae</taxon>
        <taxon>Naematelia</taxon>
    </lineage>
</organism>
<keyword evidence="12" id="KW-1185">Reference proteome</keyword>
<dbReference type="PANTHER" id="PTHR48022">
    <property type="entry name" value="PLASTIDIC GLUCOSE TRANSPORTER 4"/>
    <property type="match status" value="1"/>
</dbReference>
<dbReference type="GO" id="GO:0016020">
    <property type="term" value="C:membrane"/>
    <property type="evidence" value="ECO:0007669"/>
    <property type="project" value="UniProtKB-SubCell"/>
</dbReference>
<feature type="transmembrane region" description="Helical" evidence="9">
    <location>
        <begin position="51"/>
        <end position="77"/>
    </location>
</feature>
<protein>
    <submittedName>
        <fullName evidence="11">General substrate transporter</fullName>
    </submittedName>
</protein>
<dbReference type="Pfam" id="PF00083">
    <property type="entry name" value="Sugar_tr"/>
    <property type="match status" value="1"/>
</dbReference>
<comment type="subcellular location">
    <subcellularLocation>
        <location evidence="1">Membrane</location>
        <topology evidence="1">Multi-pass membrane protein</topology>
    </subcellularLocation>
</comment>
<dbReference type="PRINTS" id="PR00171">
    <property type="entry name" value="SUGRTRNSPORT"/>
</dbReference>
<dbReference type="PROSITE" id="PS00217">
    <property type="entry name" value="SUGAR_TRANSPORT_2"/>
    <property type="match status" value="1"/>
</dbReference>